<keyword evidence="3" id="KW-1185">Reference proteome</keyword>
<dbReference type="EMBL" id="CAKMRJ010005745">
    <property type="protein sequence ID" value="CAH1452667.1"/>
    <property type="molecule type" value="Genomic_DNA"/>
</dbReference>
<comment type="caution">
    <text evidence="2">The sequence shown here is derived from an EMBL/GenBank/DDBJ whole genome shotgun (WGS) entry which is preliminary data.</text>
</comment>
<feature type="region of interest" description="Disordered" evidence="1">
    <location>
        <begin position="65"/>
        <end position="96"/>
    </location>
</feature>
<evidence type="ECO:0000256" key="1">
    <source>
        <dbReference type="SAM" id="MobiDB-lite"/>
    </source>
</evidence>
<name>A0AAU9PRP1_9ASTR</name>
<reference evidence="2 3" key="1">
    <citation type="submission" date="2022-01" db="EMBL/GenBank/DDBJ databases">
        <authorList>
            <person name="Xiong W."/>
            <person name="Schranz E."/>
        </authorList>
    </citation>
    <scope>NUCLEOTIDE SEQUENCE [LARGE SCALE GENOMIC DNA]</scope>
</reference>
<dbReference type="Proteomes" id="UP001157418">
    <property type="component" value="Unassembled WGS sequence"/>
</dbReference>
<protein>
    <submittedName>
        <fullName evidence="2">Uncharacterized protein</fullName>
    </submittedName>
</protein>
<sequence>MRRTRAQSLRRSARMMEEGFQSKFTNTANNVIDLEEEEVLYIESGSSSVCVVEGKNAMMNVGKKRVSGGGRKLELPKKTNNGKSYKNDTSDDDFVERKNMMDSGKNENKMKRKRVDKSDKYKKVKMAYADRVICEDVNLQRYRPFITEIDSEHLRVLEKYEVSRGVFGNLSLRENVDGVFYDEMMNQDHSKDRSVEESCGIIESMVGRLVEHKKVV</sequence>
<gene>
    <name evidence="2" type="ORF">LVIROSA_LOCUS37956</name>
</gene>
<dbReference type="AlphaFoldDB" id="A0AAU9PRP1"/>
<proteinExistence type="predicted"/>
<accession>A0AAU9PRP1</accession>
<evidence type="ECO:0000313" key="3">
    <source>
        <dbReference type="Proteomes" id="UP001157418"/>
    </source>
</evidence>
<feature type="compositionally biased region" description="Basic and acidic residues" evidence="1">
    <location>
        <begin position="85"/>
        <end position="96"/>
    </location>
</feature>
<evidence type="ECO:0000313" key="2">
    <source>
        <dbReference type="EMBL" id="CAH1452667.1"/>
    </source>
</evidence>
<organism evidence="2 3">
    <name type="scientific">Lactuca virosa</name>
    <dbReference type="NCBI Taxonomy" id="75947"/>
    <lineage>
        <taxon>Eukaryota</taxon>
        <taxon>Viridiplantae</taxon>
        <taxon>Streptophyta</taxon>
        <taxon>Embryophyta</taxon>
        <taxon>Tracheophyta</taxon>
        <taxon>Spermatophyta</taxon>
        <taxon>Magnoliopsida</taxon>
        <taxon>eudicotyledons</taxon>
        <taxon>Gunneridae</taxon>
        <taxon>Pentapetalae</taxon>
        <taxon>asterids</taxon>
        <taxon>campanulids</taxon>
        <taxon>Asterales</taxon>
        <taxon>Asteraceae</taxon>
        <taxon>Cichorioideae</taxon>
        <taxon>Cichorieae</taxon>
        <taxon>Lactucinae</taxon>
        <taxon>Lactuca</taxon>
    </lineage>
</organism>